<comment type="caution">
    <text evidence="2">The sequence shown here is derived from an EMBL/GenBank/DDBJ whole genome shotgun (WGS) entry which is preliminary data.</text>
</comment>
<evidence type="ECO:0008006" key="4">
    <source>
        <dbReference type="Google" id="ProtNLM"/>
    </source>
</evidence>
<protein>
    <recommendedName>
        <fullName evidence="4">Reverse transcriptase zinc-binding domain-containing protein</fullName>
    </recommendedName>
</protein>
<sequence length="119" mass="13977">MLCILLNRIRANHYNLAASRWRKDLTDSPMCECGLKEEDVNHVIWKCSRYVNERVDLIKKDIKEKIKEKNLVVVKMIAAFFKKIKRNLQKSKKEKKEETLRDGPPNQGGKRNGTVERPI</sequence>
<accession>A0ABP1N6U3</accession>
<dbReference type="EMBL" id="CAXAJV020001287">
    <property type="protein sequence ID" value="CAL7936182.1"/>
    <property type="molecule type" value="Genomic_DNA"/>
</dbReference>
<proteinExistence type="predicted"/>
<keyword evidence="3" id="KW-1185">Reference proteome</keyword>
<dbReference type="Proteomes" id="UP001642520">
    <property type="component" value="Unassembled WGS sequence"/>
</dbReference>
<evidence type="ECO:0000313" key="2">
    <source>
        <dbReference type="EMBL" id="CAL7936182.1"/>
    </source>
</evidence>
<name>A0ABP1N6U3_XYLVO</name>
<evidence type="ECO:0000256" key="1">
    <source>
        <dbReference type="SAM" id="MobiDB-lite"/>
    </source>
</evidence>
<feature type="region of interest" description="Disordered" evidence="1">
    <location>
        <begin position="90"/>
        <end position="119"/>
    </location>
</feature>
<reference evidence="2 3" key="1">
    <citation type="submission" date="2024-08" db="EMBL/GenBank/DDBJ databases">
        <authorList>
            <person name="Will J Nash"/>
            <person name="Angela Man"/>
            <person name="Seanna McTaggart"/>
            <person name="Kendall Baker"/>
            <person name="Tom Barker"/>
            <person name="Leah Catchpole"/>
            <person name="Alex Durrant"/>
            <person name="Karim Gharbi"/>
            <person name="Naomi Irish"/>
            <person name="Gemy Kaithakottil"/>
            <person name="Debby Ku"/>
            <person name="Aaliyah Providence"/>
            <person name="Felix Shaw"/>
            <person name="David Swarbreck"/>
            <person name="Chris Watkins"/>
            <person name="Ann M. McCartney"/>
            <person name="Giulio Formenti"/>
            <person name="Alice Mouton"/>
            <person name="Noel Vella"/>
            <person name="Bjorn M von Reumont"/>
            <person name="Adriana Vella"/>
            <person name="Wilfried Haerty"/>
        </authorList>
    </citation>
    <scope>NUCLEOTIDE SEQUENCE [LARGE SCALE GENOMIC DNA]</scope>
</reference>
<gene>
    <name evidence="2" type="ORF">XYLVIOL_LOCUS2042</name>
</gene>
<evidence type="ECO:0000313" key="3">
    <source>
        <dbReference type="Proteomes" id="UP001642520"/>
    </source>
</evidence>
<organism evidence="2 3">
    <name type="scientific">Xylocopa violacea</name>
    <name type="common">Violet carpenter bee</name>
    <name type="synonym">Apis violacea</name>
    <dbReference type="NCBI Taxonomy" id="135666"/>
    <lineage>
        <taxon>Eukaryota</taxon>
        <taxon>Metazoa</taxon>
        <taxon>Ecdysozoa</taxon>
        <taxon>Arthropoda</taxon>
        <taxon>Hexapoda</taxon>
        <taxon>Insecta</taxon>
        <taxon>Pterygota</taxon>
        <taxon>Neoptera</taxon>
        <taxon>Endopterygota</taxon>
        <taxon>Hymenoptera</taxon>
        <taxon>Apocrita</taxon>
        <taxon>Aculeata</taxon>
        <taxon>Apoidea</taxon>
        <taxon>Anthophila</taxon>
        <taxon>Apidae</taxon>
        <taxon>Xylocopa</taxon>
        <taxon>Xylocopa</taxon>
    </lineage>
</organism>